<proteinExistence type="predicted"/>
<accession>A0ACB9QAF5</accession>
<evidence type="ECO:0000313" key="1">
    <source>
        <dbReference type="EMBL" id="KAI4356851.1"/>
    </source>
</evidence>
<comment type="caution">
    <text evidence="1">The sequence shown here is derived from an EMBL/GenBank/DDBJ whole genome shotgun (WGS) entry which is preliminary data.</text>
</comment>
<evidence type="ECO:0000313" key="2">
    <source>
        <dbReference type="Proteomes" id="UP000828941"/>
    </source>
</evidence>
<keyword evidence="2" id="KW-1185">Reference proteome</keyword>
<gene>
    <name evidence="1" type="ORF">L6164_000838</name>
</gene>
<dbReference type="Proteomes" id="UP000828941">
    <property type="component" value="Chromosome 1"/>
</dbReference>
<reference evidence="1 2" key="1">
    <citation type="journal article" date="2022" name="DNA Res.">
        <title>Chromosomal-level genome assembly of the orchid tree Bauhinia variegata (Leguminosae; Cercidoideae) supports the allotetraploid origin hypothesis of Bauhinia.</title>
        <authorList>
            <person name="Zhong Y."/>
            <person name="Chen Y."/>
            <person name="Zheng D."/>
            <person name="Pang J."/>
            <person name="Liu Y."/>
            <person name="Luo S."/>
            <person name="Meng S."/>
            <person name="Qian L."/>
            <person name="Wei D."/>
            <person name="Dai S."/>
            <person name="Zhou R."/>
        </authorList>
    </citation>
    <scope>NUCLEOTIDE SEQUENCE [LARGE SCALE GENOMIC DNA]</scope>
    <source>
        <strain evidence="1">BV-YZ2020</strain>
    </source>
</reference>
<sequence length="117" mass="12986">MPATKPPSDSSSPTYPSLSGEASHRNLLPWRWLHPGPKLIAGLSQKLRRLGQQFARSHRFGGLPPCPRTPPPGCIRRRRGRHQLGSKPSAGPKRIRPVDERSRRLFQLLSIGKQCGG</sequence>
<organism evidence="1 2">
    <name type="scientific">Bauhinia variegata</name>
    <name type="common">Purple orchid tree</name>
    <name type="synonym">Phanera variegata</name>
    <dbReference type="NCBI Taxonomy" id="167791"/>
    <lineage>
        <taxon>Eukaryota</taxon>
        <taxon>Viridiplantae</taxon>
        <taxon>Streptophyta</taxon>
        <taxon>Embryophyta</taxon>
        <taxon>Tracheophyta</taxon>
        <taxon>Spermatophyta</taxon>
        <taxon>Magnoliopsida</taxon>
        <taxon>eudicotyledons</taxon>
        <taxon>Gunneridae</taxon>
        <taxon>Pentapetalae</taxon>
        <taxon>rosids</taxon>
        <taxon>fabids</taxon>
        <taxon>Fabales</taxon>
        <taxon>Fabaceae</taxon>
        <taxon>Cercidoideae</taxon>
        <taxon>Cercideae</taxon>
        <taxon>Bauhiniinae</taxon>
        <taxon>Bauhinia</taxon>
    </lineage>
</organism>
<name>A0ACB9QAF5_BAUVA</name>
<dbReference type="EMBL" id="CM039426">
    <property type="protein sequence ID" value="KAI4356851.1"/>
    <property type="molecule type" value="Genomic_DNA"/>
</dbReference>
<protein>
    <submittedName>
        <fullName evidence="1">Uncharacterized protein</fullName>
    </submittedName>
</protein>